<feature type="compositionally biased region" description="Polar residues" evidence="1">
    <location>
        <begin position="21"/>
        <end position="34"/>
    </location>
</feature>
<evidence type="ECO:0000313" key="3">
    <source>
        <dbReference type="EMBL" id="QIM50760.1"/>
    </source>
</evidence>
<dbReference type="Pfam" id="PF00293">
    <property type="entry name" value="NUDIX"/>
    <property type="match status" value="1"/>
</dbReference>
<dbReference type="RefSeq" id="WP_166223122.1">
    <property type="nucleotide sequence ID" value="NZ_CP049989.1"/>
</dbReference>
<dbReference type="SUPFAM" id="SSF55811">
    <property type="entry name" value="Nudix"/>
    <property type="match status" value="1"/>
</dbReference>
<protein>
    <submittedName>
        <fullName evidence="3">NUDIX hydrolase</fullName>
    </submittedName>
</protein>
<feature type="domain" description="Nudix hydrolase" evidence="2">
    <location>
        <begin position="88"/>
        <end position="204"/>
    </location>
</feature>
<dbReference type="Gene3D" id="3.90.79.10">
    <property type="entry name" value="Nucleoside Triphosphate Pyrophosphohydrolase"/>
    <property type="match status" value="1"/>
</dbReference>
<dbReference type="CDD" id="cd02883">
    <property type="entry name" value="NUDIX_Hydrolase"/>
    <property type="match status" value="1"/>
</dbReference>
<gene>
    <name evidence="3" type="ORF">G9Q37_00745</name>
</gene>
<dbReference type="KEGG" id="hcz:G9Q37_00745"/>
<dbReference type="AlphaFoldDB" id="A0A6G8ICM7"/>
<dbReference type="InterPro" id="IPR015797">
    <property type="entry name" value="NUDIX_hydrolase-like_dom_sf"/>
</dbReference>
<evidence type="ECO:0000256" key="1">
    <source>
        <dbReference type="SAM" id="MobiDB-lite"/>
    </source>
</evidence>
<dbReference type="GO" id="GO:0016787">
    <property type="term" value="F:hydrolase activity"/>
    <property type="evidence" value="ECO:0007669"/>
    <property type="project" value="UniProtKB-KW"/>
</dbReference>
<name>A0A6G8ICM7_9BURK</name>
<evidence type="ECO:0000259" key="2">
    <source>
        <dbReference type="Pfam" id="PF00293"/>
    </source>
</evidence>
<keyword evidence="4" id="KW-1185">Reference proteome</keyword>
<evidence type="ECO:0000313" key="4">
    <source>
        <dbReference type="Proteomes" id="UP000503162"/>
    </source>
</evidence>
<dbReference type="InterPro" id="IPR000086">
    <property type="entry name" value="NUDIX_hydrolase_dom"/>
</dbReference>
<proteinExistence type="predicted"/>
<keyword evidence="3" id="KW-0378">Hydrolase</keyword>
<organism evidence="3 4">
    <name type="scientific">Hydrogenophaga crocea</name>
    <dbReference type="NCBI Taxonomy" id="2716225"/>
    <lineage>
        <taxon>Bacteria</taxon>
        <taxon>Pseudomonadati</taxon>
        <taxon>Pseudomonadota</taxon>
        <taxon>Betaproteobacteria</taxon>
        <taxon>Burkholderiales</taxon>
        <taxon>Comamonadaceae</taxon>
        <taxon>Hydrogenophaga</taxon>
    </lineage>
</organism>
<accession>A0A6G8ICM7</accession>
<dbReference type="Proteomes" id="UP000503162">
    <property type="component" value="Chromosome"/>
</dbReference>
<dbReference type="EMBL" id="CP049989">
    <property type="protein sequence ID" value="QIM50760.1"/>
    <property type="molecule type" value="Genomic_DNA"/>
</dbReference>
<reference evidence="3 4" key="1">
    <citation type="submission" date="2020-03" db="EMBL/GenBank/DDBJ databases">
        <title>Hydrogenophaga sp. nov. isolated from cyanobacterial mat.</title>
        <authorList>
            <person name="Thorat V."/>
            <person name="Kirdat K."/>
            <person name="Tiwarekar B."/>
            <person name="Costa E.D."/>
            <person name="Yadav A."/>
        </authorList>
    </citation>
    <scope>NUCLEOTIDE SEQUENCE [LARGE SCALE GENOMIC DNA]</scope>
    <source>
        <strain evidence="3 4">BA0156</strain>
    </source>
</reference>
<feature type="region of interest" description="Disordered" evidence="1">
    <location>
        <begin position="1"/>
        <end position="34"/>
    </location>
</feature>
<sequence length="211" mass="22556">MSAPVFHPRPDDQGAPVRLKNPSSPTPLSAWSDPSATACVVPEGEMPASVNGIAIRRWSDAPTSDEGWEALAVSQSIVEPPFEVPKGYKKAAGAVIREADGRIWVVAPSNAFAGYQATFPKGTMDGKSAQATALVEVFEESGLQVRLIRHLIDVPRTQSYTRYYLAERVGGNPADMGWETQAVMLVPSTQLTEALTSPQDAPIVNLLASIA</sequence>